<comment type="subcellular location">
    <subcellularLocation>
        <location evidence="1">Nucleus</location>
    </subcellularLocation>
</comment>
<feature type="compositionally biased region" description="Basic and acidic residues" evidence="3">
    <location>
        <begin position="296"/>
        <end position="313"/>
    </location>
</feature>
<comment type="caution">
    <text evidence="5">The sequence shown here is derived from an EMBL/GenBank/DDBJ whole genome shotgun (WGS) entry which is preliminary data.</text>
</comment>
<evidence type="ECO:0000256" key="2">
    <source>
        <dbReference type="ARBA" id="ARBA00023242"/>
    </source>
</evidence>
<feature type="domain" description="G-patch" evidence="4">
    <location>
        <begin position="157"/>
        <end position="203"/>
    </location>
</feature>
<dbReference type="InterPro" id="IPR026822">
    <property type="entry name" value="Spp2/MOS2_G-patch"/>
</dbReference>
<dbReference type="Pfam" id="PF12656">
    <property type="entry name" value="G-patch_2"/>
    <property type="match status" value="1"/>
</dbReference>
<name>A0ABQ9J2B1_9CUCU</name>
<evidence type="ECO:0000256" key="1">
    <source>
        <dbReference type="ARBA" id="ARBA00004123"/>
    </source>
</evidence>
<evidence type="ECO:0000313" key="5">
    <source>
        <dbReference type="EMBL" id="KAJ8971781.1"/>
    </source>
</evidence>
<feature type="compositionally biased region" description="Basic residues" evidence="3">
    <location>
        <begin position="350"/>
        <end position="365"/>
    </location>
</feature>
<evidence type="ECO:0000256" key="3">
    <source>
        <dbReference type="SAM" id="MobiDB-lite"/>
    </source>
</evidence>
<proteinExistence type="predicted"/>
<evidence type="ECO:0000313" key="6">
    <source>
        <dbReference type="Proteomes" id="UP001162164"/>
    </source>
</evidence>
<organism evidence="5 6">
    <name type="scientific">Molorchus minor</name>
    <dbReference type="NCBI Taxonomy" id="1323400"/>
    <lineage>
        <taxon>Eukaryota</taxon>
        <taxon>Metazoa</taxon>
        <taxon>Ecdysozoa</taxon>
        <taxon>Arthropoda</taxon>
        <taxon>Hexapoda</taxon>
        <taxon>Insecta</taxon>
        <taxon>Pterygota</taxon>
        <taxon>Neoptera</taxon>
        <taxon>Endopterygota</taxon>
        <taxon>Coleoptera</taxon>
        <taxon>Polyphaga</taxon>
        <taxon>Cucujiformia</taxon>
        <taxon>Chrysomeloidea</taxon>
        <taxon>Cerambycidae</taxon>
        <taxon>Lamiinae</taxon>
        <taxon>Monochamini</taxon>
        <taxon>Molorchus</taxon>
    </lineage>
</organism>
<dbReference type="EMBL" id="JAPWTJ010001433">
    <property type="protein sequence ID" value="KAJ8971781.1"/>
    <property type="molecule type" value="Genomic_DNA"/>
</dbReference>
<protein>
    <recommendedName>
        <fullName evidence="4">G-patch domain-containing protein</fullName>
    </recommendedName>
</protein>
<dbReference type="InterPro" id="IPR045166">
    <property type="entry name" value="Spp2-like"/>
</dbReference>
<gene>
    <name evidence="5" type="ORF">NQ317_004345</name>
</gene>
<accession>A0ABQ9J2B1</accession>
<dbReference type="Proteomes" id="UP001162164">
    <property type="component" value="Unassembled WGS sequence"/>
</dbReference>
<keyword evidence="2" id="KW-0539">Nucleus</keyword>
<sequence length="440" mass="49756">MDPDKKISFSFSKSTKKPLVTQNKPVVEKKVELIECLEGQSIKIKRKIITTHILLSAKEEIIEPLVIPMKNSKMSLIDRIQNARALQKESADNLQDNRPDSELTIEEVAARELLKEAQSRLSGEPTKNVVILPSKEESPFSVDEPEPTLDDYEKVPITDYGMAVLRGMGWKEGMTIGKNAPTSKPVKLPELRPKGLGLGATRMLKAEIPADPARDKEGNALVLKKGVYAKIIAGSHTGEYCEVQGFDDEAGRVIVRTALKGDILTINEYLIVVVSNEEYVKNSKVLNNAKFEKYKNNSENQDRSEKNVNKIKSESSSNRKYKGEKEKQSEKHRGHTSSSADHEKSSSRSKEKHNKHKSKSSHRSKDRTDSDNSGSESRRGQKEKYRNSEAHKSKDQGDKKRHKSDYDRKETHRKNTSRSRYSSSSSSSSSERERSYRKKR</sequence>
<dbReference type="PANTHER" id="PTHR15818:SF2">
    <property type="entry name" value="G-PATCH DOMAIN AND KOW MOTIFS-CONTAINING PROTEIN"/>
    <property type="match status" value="1"/>
</dbReference>
<dbReference type="PANTHER" id="PTHR15818">
    <property type="entry name" value="G PATCH AND KOW-CONTAINING"/>
    <property type="match status" value="1"/>
</dbReference>
<reference evidence="5" key="1">
    <citation type="journal article" date="2023" name="Insect Mol. Biol.">
        <title>Genome sequencing provides insights into the evolution of gene families encoding plant cell wall-degrading enzymes in longhorned beetles.</title>
        <authorList>
            <person name="Shin N.R."/>
            <person name="Okamura Y."/>
            <person name="Kirsch R."/>
            <person name="Pauchet Y."/>
        </authorList>
    </citation>
    <scope>NUCLEOTIDE SEQUENCE</scope>
    <source>
        <strain evidence="5">MMC_N1</strain>
    </source>
</reference>
<feature type="compositionally biased region" description="Basic and acidic residues" evidence="3">
    <location>
        <begin position="321"/>
        <end position="331"/>
    </location>
</feature>
<evidence type="ECO:0000259" key="4">
    <source>
        <dbReference type="PROSITE" id="PS50174"/>
    </source>
</evidence>
<dbReference type="PROSITE" id="PS50174">
    <property type="entry name" value="G_PATCH"/>
    <property type="match status" value="1"/>
</dbReference>
<feature type="compositionally biased region" description="Basic and acidic residues" evidence="3">
    <location>
        <begin position="340"/>
        <end position="349"/>
    </location>
</feature>
<feature type="compositionally biased region" description="Basic and acidic residues" evidence="3">
    <location>
        <begin position="366"/>
        <end position="410"/>
    </location>
</feature>
<feature type="region of interest" description="Disordered" evidence="3">
    <location>
        <begin position="296"/>
        <end position="440"/>
    </location>
</feature>
<dbReference type="InterPro" id="IPR000467">
    <property type="entry name" value="G_patch_dom"/>
</dbReference>
<feature type="compositionally biased region" description="Low complexity" evidence="3">
    <location>
        <begin position="418"/>
        <end position="429"/>
    </location>
</feature>
<keyword evidence="6" id="KW-1185">Reference proteome</keyword>